<proteinExistence type="predicted"/>
<name>A0A0F9VQM0_9ZZZZ</name>
<dbReference type="EMBL" id="LAZR01000459">
    <property type="protein sequence ID" value="KKN68088.1"/>
    <property type="molecule type" value="Genomic_DNA"/>
</dbReference>
<evidence type="ECO:0000256" key="1">
    <source>
        <dbReference type="SAM" id="MobiDB-lite"/>
    </source>
</evidence>
<evidence type="ECO:0000313" key="2">
    <source>
        <dbReference type="EMBL" id="KKN68088.1"/>
    </source>
</evidence>
<accession>A0A0F9VQM0</accession>
<protein>
    <submittedName>
        <fullName evidence="2">Uncharacterized protein</fullName>
    </submittedName>
</protein>
<sequence>MPAGLILGGLALLAARRRRRKGGEEDGGGGGGRRGRRGEETPLADALPKVPSVTETPTGISGPGATPEQVKAGGQTEAELGQGVVEAISTQSEAQFASDVGAQKTAEDFAGDVEGQVSDAGERIEGIQGDLTTDKADLDTELDTVRQDLKDVPQQVSTEFDRLKKELGTVGTAALAKIDTKESAAASQVMEGRSAAMQAAVQGIQGNINTAVAKIQSDPNLTSAQKQSMISQTRLAGASSIAPAIGANILEFNKLAADVATKFGSFTAQIETQLVSEEGAFGRAAGDAFNQATIASQEITGQLLGIQATSDAAHANAQSTLEGIRGQMEMTGNQLLLDNLPNLSEPVLNITDAASAAAIIGNDLLTRAFGRESTVFEQKLTMMFLQSNIGTPGSRVAEATFEGLASGGRAGGGIGLVTGIAKEIFGPDQPTFQ</sequence>
<feature type="region of interest" description="Disordered" evidence="1">
    <location>
        <begin position="17"/>
        <end position="74"/>
    </location>
</feature>
<gene>
    <name evidence="2" type="ORF">LCGC14_0455420</name>
</gene>
<dbReference type="AlphaFoldDB" id="A0A0F9VQM0"/>
<comment type="caution">
    <text evidence="2">The sequence shown here is derived from an EMBL/GenBank/DDBJ whole genome shotgun (WGS) entry which is preliminary data.</text>
</comment>
<organism evidence="2">
    <name type="scientific">marine sediment metagenome</name>
    <dbReference type="NCBI Taxonomy" id="412755"/>
    <lineage>
        <taxon>unclassified sequences</taxon>
        <taxon>metagenomes</taxon>
        <taxon>ecological metagenomes</taxon>
    </lineage>
</organism>
<reference evidence="2" key="1">
    <citation type="journal article" date="2015" name="Nature">
        <title>Complex archaea that bridge the gap between prokaryotes and eukaryotes.</title>
        <authorList>
            <person name="Spang A."/>
            <person name="Saw J.H."/>
            <person name="Jorgensen S.L."/>
            <person name="Zaremba-Niedzwiedzka K."/>
            <person name="Martijn J."/>
            <person name="Lind A.E."/>
            <person name="van Eijk R."/>
            <person name="Schleper C."/>
            <person name="Guy L."/>
            <person name="Ettema T.J."/>
        </authorList>
    </citation>
    <scope>NUCLEOTIDE SEQUENCE</scope>
</reference>